<comment type="similarity">
    <text evidence="1 3 4">Belongs to the complex I 30 kDa subunit family.</text>
</comment>
<comment type="catalytic activity">
    <reaction evidence="3 5">
        <text>a quinone + NADH + 5 H(+)(in) = a quinol + NAD(+) + 4 H(+)(out)</text>
        <dbReference type="Rhea" id="RHEA:57888"/>
        <dbReference type="ChEBI" id="CHEBI:15378"/>
        <dbReference type="ChEBI" id="CHEBI:24646"/>
        <dbReference type="ChEBI" id="CHEBI:57540"/>
        <dbReference type="ChEBI" id="CHEBI:57945"/>
        <dbReference type="ChEBI" id="CHEBI:132124"/>
    </reaction>
</comment>
<organism evidence="7 8">
    <name type="scientific">Olivibacter ginsenosidimutans</name>
    <dbReference type="NCBI Taxonomy" id="1176537"/>
    <lineage>
        <taxon>Bacteria</taxon>
        <taxon>Pseudomonadati</taxon>
        <taxon>Bacteroidota</taxon>
        <taxon>Sphingobacteriia</taxon>
        <taxon>Sphingobacteriales</taxon>
        <taxon>Sphingobacteriaceae</taxon>
        <taxon>Olivibacter</taxon>
    </lineage>
</organism>
<dbReference type="PANTHER" id="PTHR10884:SF14">
    <property type="entry name" value="NADH DEHYDROGENASE [UBIQUINONE] IRON-SULFUR PROTEIN 3, MITOCHONDRIAL"/>
    <property type="match status" value="1"/>
</dbReference>
<reference evidence="8" key="1">
    <citation type="journal article" date="2019" name="Int. J. Syst. Evol. Microbiol.">
        <title>The Global Catalogue of Microorganisms (GCM) 10K type strain sequencing project: providing services to taxonomists for standard genome sequencing and annotation.</title>
        <authorList>
            <consortium name="The Broad Institute Genomics Platform"/>
            <consortium name="The Broad Institute Genome Sequencing Center for Infectious Disease"/>
            <person name="Wu L."/>
            <person name="Ma J."/>
        </authorList>
    </citation>
    <scope>NUCLEOTIDE SEQUENCE [LARGE SCALE GENOMIC DNA]</scope>
    <source>
        <strain evidence="8">JCM 18200</strain>
    </source>
</reference>
<dbReference type="InterPro" id="IPR020396">
    <property type="entry name" value="NADH_UbQ_OxRdtase_CS"/>
</dbReference>
<dbReference type="Proteomes" id="UP001501411">
    <property type="component" value="Unassembled WGS sequence"/>
</dbReference>
<dbReference type="PROSITE" id="PS00542">
    <property type="entry name" value="COMPLEX1_30K"/>
    <property type="match status" value="1"/>
</dbReference>
<dbReference type="EC" id="7.1.1.-" evidence="3"/>
<comment type="function">
    <text evidence="3">NDH-1 shuttles electrons from NADH, via FMN and iron-sulfur (Fe-S) centers, to quinones in the respiratory chain. The immediate electron acceptor for the enzyme in this species is believed to be a menaquinone. Couples the redox reaction to proton translocation (for every two electrons transferred, four hydrogen ions are translocated across the cytoplasmic membrane), and thus conserves the redox energy in a proton gradient.</text>
</comment>
<dbReference type="Gene3D" id="3.30.460.80">
    <property type="entry name" value="NADH:ubiquinone oxidoreductase, 30kDa subunit"/>
    <property type="match status" value="1"/>
</dbReference>
<keyword evidence="3 4" id="KW-1278">Translocase</keyword>
<evidence type="ECO:0000313" key="7">
    <source>
        <dbReference type="EMBL" id="GAA4783899.1"/>
    </source>
</evidence>
<evidence type="ECO:0000256" key="1">
    <source>
        <dbReference type="ARBA" id="ARBA00007569"/>
    </source>
</evidence>
<dbReference type="Pfam" id="PF00329">
    <property type="entry name" value="Complex1_30kDa"/>
    <property type="match status" value="1"/>
</dbReference>
<evidence type="ECO:0000256" key="5">
    <source>
        <dbReference type="RuleBase" id="RU003582"/>
    </source>
</evidence>
<evidence type="ECO:0000313" key="8">
    <source>
        <dbReference type="Proteomes" id="UP001501411"/>
    </source>
</evidence>
<keyword evidence="3" id="KW-1003">Cell membrane</keyword>
<evidence type="ECO:0000256" key="3">
    <source>
        <dbReference type="HAMAP-Rule" id="MF_01357"/>
    </source>
</evidence>
<dbReference type="InterPro" id="IPR037232">
    <property type="entry name" value="NADH_quin_OxRdtase_su_C/D-like"/>
</dbReference>
<dbReference type="NCBIfam" id="TIGR01961">
    <property type="entry name" value="NuoC_fam"/>
    <property type="match status" value="1"/>
</dbReference>
<dbReference type="RefSeq" id="WP_345230570.1">
    <property type="nucleotide sequence ID" value="NZ_BAABIQ010000005.1"/>
</dbReference>
<proteinExistence type="inferred from homology"/>
<feature type="domain" description="NADH:ubiquinone oxidoreductase 30kDa subunit" evidence="6">
    <location>
        <begin position="34"/>
        <end position="154"/>
    </location>
</feature>
<accession>A0ABP9AQH2</accession>
<evidence type="ECO:0000256" key="2">
    <source>
        <dbReference type="ARBA" id="ARBA00022448"/>
    </source>
</evidence>
<name>A0ABP9AQH2_9SPHI</name>
<keyword evidence="3 4" id="KW-0520">NAD</keyword>
<comment type="subunit">
    <text evidence="3">NDH-1 is composed of 14 different subunits. Subunits NuoB, C, D, E, F, and G constitute the peripheral sector of the complex.</text>
</comment>
<comment type="subcellular location">
    <subcellularLocation>
        <location evidence="3">Cell membrane</location>
        <topology evidence="3">Peripheral membrane protein</topology>
        <orientation evidence="3">Cytoplasmic side</orientation>
    </subcellularLocation>
</comment>
<dbReference type="HAMAP" id="MF_01357">
    <property type="entry name" value="NDH1_NuoC"/>
    <property type="match status" value="1"/>
</dbReference>
<dbReference type="SUPFAM" id="SSF143243">
    <property type="entry name" value="Nqo5-like"/>
    <property type="match status" value="1"/>
</dbReference>
<keyword evidence="2 3" id="KW-0813">Transport</keyword>
<keyword evidence="3" id="KW-0472">Membrane</keyword>
<gene>
    <name evidence="3" type="primary">nuoC</name>
    <name evidence="7" type="ORF">GCM10023231_09450</name>
</gene>
<keyword evidence="8" id="KW-1185">Reference proteome</keyword>
<evidence type="ECO:0000256" key="4">
    <source>
        <dbReference type="RuleBase" id="RU003456"/>
    </source>
</evidence>
<evidence type="ECO:0000259" key="6">
    <source>
        <dbReference type="Pfam" id="PF00329"/>
    </source>
</evidence>
<comment type="caution">
    <text evidence="7">The sequence shown here is derived from an EMBL/GenBank/DDBJ whole genome shotgun (WGS) entry which is preliminary data.</text>
</comment>
<dbReference type="InterPro" id="IPR001268">
    <property type="entry name" value="NADH_UbQ_OxRdtase_30kDa_su"/>
</dbReference>
<dbReference type="PANTHER" id="PTHR10884">
    <property type="entry name" value="NADH DEHYDROGENASE UBIQUINONE IRON-SULFUR PROTEIN 3"/>
    <property type="match status" value="1"/>
</dbReference>
<sequence>MAKLDNQALIERLRKQFGDDLLGGEEPFGLLTVETTKEHIIALLQFLKTDQELQFIYLTDITAVHYPSQKRSIAVVYHVHSLIHNVRIRIKVFLDGVKPEVPSATILWNGANWMERETYDFFGVIFTGHPDLRRILNVDELEVFPMRKEYPLEDPNRVDKKDFFFGR</sequence>
<dbReference type="EMBL" id="BAABIQ010000005">
    <property type="protein sequence ID" value="GAA4783899.1"/>
    <property type="molecule type" value="Genomic_DNA"/>
</dbReference>
<keyword evidence="3 5" id="KW-0874">Quinone</keyword>
<protein>
    <recommendedName>
        <fullName evidence="3">NADH-quinone oxidoreductase subunit C</fullName>
        <ecNumber evidence="3">7.1.1.-</ecNumber>
    </recommendedName>
    <alternativeName>
        <fullName evidence="3">NADH dehydrogenase I subunit C</fullName>
    </alternativeName>
    <alternativeName>
        <fullName evidence="3">NDH-1 subunit C</fullName>
    </alternativeName>
</protein>
<dbReference type="InterPro" id="IPR010218">
    <property type="entry name" value="NADH_DH_suC"/>
</dbReference>